<sequence>MASNDERVPKFVHVGDESQLQGNEPILFGFEQELKSITVRHGDSARFEAKIRLISMLSSVQIDRSLLTVEWRLNDEPLAHDEYSRYHRGSIPGENLYWMDVRQCEQEDEGVYTICISYDHGKFRDESSAYLFVDSFITEKEEQPDQLSQQGLTADDAWFSATSLDRFIPPTITRPLLSTYRCQPRTKLQLQVEFFSPSVQCHCTWHVQYLNDPTPGPILNGSIINTNYSSTLTIHSITTDLQGTYSFHVENIYGNAKTQTHVIVDKDSSDDELEYQEVPEEPPLKKLHVDDDSHLEVHIPGGETENIILSTEFTPQQPNVFGQLPIIQELSSERRLQLQPGDKIEIEDTNVTVTLNQQQQQQQSRYDHTKFQLPTTSTITETVEEIISEAIPQSLTDVTQWSPFFSDDHIPPTTSLTPSLASRTSGSEQYQRLAFDSAETSASASTIHSNQQQQSGAVRQMVSSISQPRITTDLPLFDETAIHLDRLHRPSATETVQYIAPIDILPTVGTILRTTSALSQEELPHEVGITLQQIQQQHARASKQQTKSITQPSFAIQTPIFDEAAINLAQAQLPHGQQTTQSAPTTITTTPTSTPQQFISNQPPATTQQLSITELQEQKAKHIMHPTISTDHPILSQPSLHPSQMQRSERPQTIHNKTTTTEVQSTSANILTQSSTTSQDEIFHETP</sequence>
<dbReference type="AlphaFoldDB" id="A0A816E280"/>
<evidence type="ECO:0000313" key="4">
    <source>
        <dbReference type="Proteomes" id="UP000663828"/>
    </source>
</evidence>
<dbReference type="InterPro" id="IPR036179">
    <property type="entry name" value="Ig-like_dom_sf"/>
</dbReference>
<dbReference type="PANTHER" id="PTHR47633:SF4">
    <property type="entry name" value="MYOPALLADIN ISOFORM X1"/>
    <property type="match status" value="1"/>
</dbReference>
<feature type="domain" description="Immunoglobulin" evidence="2">
    <location>
        <begin position="177"/>
        <end position="265"/>
    </location>
</feature>
<keyword evidence="4" id="KW-1185">Reference proteome</keyword>
<gene>
    <name evidence="3" type="ORF">XAT740_LOCUS53345</name>
</gene>
<organism evidence="3 4">
    <name type="scientific">Adineta ricciae</name>
    <name type="common">Rotifer</name>
    <dbReference type="NCBI Taxonomy" id="249248"/>
    <lineage>
        <taxon>Eukaryota</taxon>
        <taxon>Metazoa</taxon>
        <taxon>Spiralia</taxon>
        <taxon>Gnathifera</taxon>
        <taxon>Rotifera</taxon>
        <taxon>Eurotatoria</taxon>
        <taxon>Bdelloidea</taxon>
        <taxon>Adinetida</taxon>
        <taxon>Adinetidae</taxon>
        <taxon>Adineta</taxon>
    </lineage>
</organism>
<dbReference type="InterPro" id="IPR003599">
    <property type="entry name" value="Ig_sub"/>
</dbReference>
<protein>
    <recommendedName>
        <fullName evidence="2">Immunoglobulin domain-containing protein</fullName>
    </recommendedName>
</protein>
<proteinExistence type="predicted"/>
<feature type="region of interest" description="Disordered" evidence="1">
    <location>
        <begin position="574"/>
        <end position="606"/>
    </location>
</feature>
<feature type="region of interest" description="Disordered" evidence="1">
    <location>
        <begin position="629"/>
        <end position="687"/>
    </location>
</feature>
<feature type="compositionally biased region" description="Polar residues" evidence="1">
    <location>
        <begin position="636"/>
        <end position="646"/>
    </location>
</feature>
<dbReference type="InterPro" id="IPR013783">
    <property type="entry name" value="Ig-like_fold"/>
</dbReference>
<dbReference type="SMART" id="SM00409">
    <property type="entry name" value="IG"/>
    <property type="match status" value="2"/>
</dbReference>
<dbReference type="PANTHER" id="PTHR47633">
    <property type="entry name" value="IMMUNOGLOBULIN"/>
    <property type="match status" value="1"/>
</dbReference>
<feature type="compositionally biased region" description="Polar residues" evidence="1">
    <location>
        <begin position="653"/>
        <end position="680"/>
    </location>
</feature>
<dbReference type="EMBL" id="CAJNOR010009110">
    <property type="protein sequence ID" value="CAF1641227.1"/>
    <property type="molecule type" value="Genomic_DNA"/>
</dbReference>
<evidence type="ECO:0000313" key="3">
    <source>
        <dbReference type="EMBL" id="CAF1641227.1"/>
    </source>
</evidence>
<evidence type="ECO:0000259" key="2">
    <source>
        <dbReference type="SMART" id="SM00409"/>
    </source>
</evidence>
<name>A0A816E280_ADIRI</name>
<dbReference type="Proteomes" id="UP000663828">
    <property type="component" value="Unassembled WGS sequence"/>
</dbReference>
<accession>A0A816E280</accession>
<feature type="domain" description="Immunoglobulin" evidence="2">
    <location>
        <begin position="34"/>
        <end position="134"/>
    </location>
</feature>
<feature type="non-terminal residue" evidence="3">
    <location>
        <position position="1"/>
    </location>
</feature>
<evidence type="ECO:0000256" key="1">
    <source>
        <dbReference type="SAM" id="MobiDB-lite"/>
    </source>
</evidence>
<comment type="caution">
    <text evidence="3">The sequence shown here is derived from an EMBL/GenBank/DDBJ whole genome shotgun (WGS) entry which is preliminary data.</text>
</comment>
<reference evidence="3" key="1">
    <citation type="submission" date="2021-02" db="EMBL/GenBank/DDBJ databases">
        <authorList>
            <person name="Nowell W R."/>
        </authorList>
    </citation>
    <scope>NUCLEOTIDE SEQUENCE</scope>
</reference>
<dbReference type="Gene3D" id="2.60.40.10">
    <property type="entry name" value="Immunoglobulins"/>
    <property type="match status" value="2"/>
</dbReference>
<dbReference type="SUPFAM" id="SSF48726">
    <property type="entry name" value="Immunoglobulin"/>
    <property type="match status" value="2"/>
</dbReference>
<feature type="compositionally biased region" description="Low complexity" evidence="1">
    <location>
        <begin position="577"/>
        <end position="597"/>
    </location>
</feature>